<evidence type="ECO:0000256" key="6">
    <source>
        <dbReference type="SAM" id="MobiDB-lite"/>
    </source>
</evidence>
<keyword evidence="5" id="KW-0802">TPR repeat</keyword>
<keyword evidence="1" id="KW-0547">Nucleotide-binding</keyword>
<evidence type="ECO:0000259" key="7">
    <source>
        <dbReference type="PROSITE" id="PS51192"/>
    </source>
</evidence>
<evidence type="ECO:0000256" key="2">
    <source>
        <dbReference type="ARBA" id="ARBA00022801"/>
    </source>
</evidence>
<keyword evidence="2" id="KW-0378">Hydrolase</keyword>
<accession>A0A5K7YYF2</accession>
<evidence type="ECO:0000256" key="4">
    <source>
        <dbReference type="ARBA" id="ARBA00022840"/>
    </source>
</evidence>
<dbReference type="Pfam" id="PF00271">
    <property type="entry name" value="Helicase_C"/>
    <property type="match status" value="1"/>
</dbReference>
<protein>
    <recommendedName>
        <fullName evidence="11">ATP-dependent helicase</fullName>
    </recommendedName>
</protein>
<dbReference type="SUPFAM" id="SSF52540">
    <property type="entry name" value="P-loop containing nucleoside triphosphate hydrolases"/>
    <property type="match status" value="2"/>
</dbReference>
<keyword evidence="10" id="KW-1185">Reference proteome</keyword>
<dbReference type="SUPFAM" id="SSF48452">
    <property type="entry name" value="TPR-like"/>
    <property type="match status" value="1"/>
</dbReference>
<evidence type="ECO:0000256" key="1">
    <source>
        <dbReference type="ARBA" id="ARBA00022741"/>
    </source>
</evidence>
<sequence length="776" mass="89289">MPTTKTQKKKAKRKNKLQARKKAQHAEVRLDKADFFYAESQWYKEQGNFDKALHFIKKTLKLAPNDLDYIRALVDLGFRMKNPKLQFDGIMRLYSCGQMDDLLLPHFTNLLIDKGDFELAIQTIDRLIVRLPSMNIPNKRRLNRDAKHNREYCLFQLQNEVSGRPSPPKKQVKKKAVKNKPQVASPRSVHPRPPASEPSLPEIPVSVVIDRDSFQTHLSAGMASSHARYDVALEAQRIRFRESFENLICLSTLMGVQSFWHQEETARKVLKTFRGRALLSDEVGLGKTIEAGMVLKEYVQRGMVKSALILTPTPLVSQWQEELKAKFALDFASTDDLDFRKSNHAFWNLPFILASINQAKSKRNVDAVTRREYDMVIVDEAHHLKNRNTLNWKLVNALKKRFLLLLTATPVENNLMELYNLITLLKPGQLKTAKAFRERFMTKGDPTSPQNRSRLKKLLGQVMIRNTRAVAKINIPPRFAETIRIEPTGAEKELYDRITTLVQSINETSGTGNKLLLKHLLAEAGSSPQAVESTLSRMLGNKELLLDHEKQIGAIRNLTRSMGDTQKNKVLLNIIHSAPGKKIIFVKYMGTLAHISDYLAWKKIPHAMFHGQMKNAEKDAQIEQFKEQTDILVTTEIGGEGRNLQFCHQMINYDLPWNPMKIEQRIGRIHRIGQENEVRIFNLCSANSIEDYILDILDRKINMFEMVIGEIEMILGRVRGEKDFSDRVYNIWMDAALPEERQKGFDQLATQLKRSKTRYHTTKQLDENLFGENFEL</sequence>
<evidence type="ECO:0000313" key="9">
    <source>
        <dbReference type="EMBL" id="BBO69637.1"/>
    </source>
</evidence>
<dbReference type="GO" id="GO:0005524">
    <property type="term" value="F:ATP binding"/>
    <property type="evidence" value="ECO:0007669"/>
    <property type="project" value="UniProtKB-KW"/>
</dbReference>
<evidence type="ECO:0000313" key="10">
    <source>
        <dbReference type="Proteomes" id="UP000427906"/>
    </source>
</evidence>
<dbReference type="InterPro" id="IPR027417">
    <property type="entry name" value="P-loop_NTPase"/>
</dbReference>
<dbReference type="RefSeq" id="WP_155317656.1">
    <property type="nucleotide sequence ID" value="NZ_AP021874.1"/>
</dbReference>
<dbReference type="Proteomes" id="UP000427906">
    <property type="component" value="Chromosome"/>
</dbReference>
<dbReference type="KEGG" id="dalk:DSCA_35670"/>
<name>A0A5K7YYF2_9BACT</name>
<dbReference type="OrthoDB" id="18878at2"/>
<dbReference type="Pfam" id="PF00176">
    <property type="entry name" value="SNF2-rel_dom"/>
    <property type="match status" value="1"/>
</dbReference>
<dbReference type="GO" id="GO:0016787">
    <property type="term" value="F:hydrolase activity"/>
    <property type="evidence" value="ECO:0007669"/>
    <property type="project" value="UniProtKB-KW"/>
</dbReference>
<dbReference type="InterPro" id="IPR000330">
    <property type="entry name" value="SNF2_N"/>
</dbReference>
<dbReference type="InterPro" id="IPR001650">
    <property type="entry name" value="Helicase_C-like"/>
</dbReference>
<dbReference type="PROSITE" id="PS50005">
    <property type="entry name" value="TPR"/>
    <property type="match status" value="1"/>
</dbReference>
<dbReference type="GO" id="GO:0004386">
    <property type="term" value="F:helicase activity"/>
    <property type="evidence" value="ECO:0007669"/>
    <property type="project" value="UniProtKB-KW"/>
</dbReference>
<dbReference type="CDD" id="cd18793">
    <property type="entry name" value="SF2_C_SNF"/>
    <property type="match status" value="1"/>
</dbReference>
<evidence type="ECO:0000256" key="3">
    <source>
        <dbReference type="ARBA" id="ARBA00022806"/>
    </source>
</evidence>
<dbReference type="PANTHER" id="PTHR10799">
    <property type="entry name" value="SNF2/RAD54 HELICASE FAMILY"/>
    <property type="match status" value="1"/>
</dbReference>
<keyword evidence="4" id="KW-0067">ATP-binding</keyword>
<organism evidence="9 10">
    <name type="scientific">Desulfosarcina alkanivorans</name>
    <dbReference type="NCBI Taxonomy" id="571177"/>
    <lineage>
        <taxon>Bacteria</taxon>
        <taxon>Pseudomonadati</taxon>
        <taxon>Thermodesulfobacteriota</taxon>
        <taxon>Desulfobacteria</taxon>
        <taxon>Desulfobacterales</taxon>
        <taxon>Desulfosarcinaceae</taxon>
        <taxon>Desulfosarcina</taxon>
    </lineage>
</organism>
<feature type="compositionally biased region" description="Basic residues" evidence="6">
    <location>
        <begin position="1"/>
        <end position="23"/>
    </location>
</feature>
<gene>
    <name evidence="9" type="ORF">DSCA_35670</name>
</gene>
<dbReference type="Gene3D" id="3.40.50.300">
    <property type="entry name" value="P-loop containing nucleotide triphosphate hydrolases"/>
    <property type="match status" value="1"/>
</dbReference>
<dbReference type="PROSITE" id="PS51192">
    <property type="entry name" value="HELICASE_ATP_BIND_1"/>
    <property type="match status" value="1"/>
</dbReference>
<dbReference type="SMART" id="SM00490">
    <property type="entry name" value="HELICc"/>
    <property type="match status" value="1"/>
</dbReference>
<dbReference type="Gene3D" id="3.40.50.10810">
    <property type="entry name" value="Tandem AAA-ATPase domain"/>
    <property type="match status" value="1"/>
</dbReference>
<dbReference type="InterPro" id="IPR014001">
    <property type="entry name" value="Helicase_ATP-bd"/>
</dbReference>
<dbReference type="InterPro" id="IPR057342">
    <property type="entry name" value="DEXDc_RapA"/>
</dbReference>
<dbReference type="PROSITE" id="PS51194">
    <property type="entry name" value="HELICASE_CTER"/>
    <property type="match status" value="1"/>
</dbReference>
<dbReference type="SMART" id="SM00487">
    <property type="entry name" value="DEXDc"/>
    <property type="match status" value="1"/>
</dbReference>
<feature type="domain" description="Helicase C-terminal" evidence="8">
    <location>
        <begin position="566"/>
        <end position="719"/>
    </location>
</feature>
<dbReference type="CDD" id="cd18011">
    <property type="entry name" value="DEXDc_RapA"/>
    <property type="match status" value="1"/>
</dbReference>
<evidence type="ECO:0000259" key="8">
    <source>
        <dbReference type="PROSITE" id="PS51194"/>
    </source>
</evidence>
<feature type="region of interest" description="Disordered" evidence="6">
    <location>
        <begin position="160"/>
        <end position="202"/>
    </location>
</feature>
<dbReference type="Gene3D" id="1.25.40.10">
    <property type="entry name" value="Tetratricopeptide repeat domain"/>
    <property type="match status" value="1"/>
</dbReference>
<feature type="region of interest" description="Disordered" evidence="6">
    <location>
        <begin position="1"/>
        <end position="24"/>
    </location>
</feature>
<dbReference type="AlphaFoldDB" id="A0A5K7YYF2"/>
<evidence type="ECO:0008006" key="11">
    <source>
        <dbReference type="Google" id="ProtNLM"/>
    </source>
</evidence>
<dbReference type="InterPro" id="IPR019734">
    <property type="entry name" value="TPR_rpt"/>
</dbReference>
<dbReference type="InterPro" id="IPR049730">
    <property type="entry name" value="SNF2/RAD54-like_C"/>
</dbReference>
<reference evidence="9 10" key="1">
    <citation type="submission" date="2019-11" db="EMBL/GenBank/DDBJ databases">
        <title>Comparative genomics of hydrocarbon-degrading Desulfosarcina strains.</title>
        <authorList>
            <person name="Watanabe M."/>
            <person name="Kojima H."/>
            <person name="Fukui M."/>
        </authorList>
    </citation>
    <scope>NUCLEOTIDE SEQUENCE [LARGE SCALE GENOMIC DNA]</scope>
    <source>
        <strain evidence="9 10">PL12</strain>
    </source>
</reference>
<proteinExistence type="predicted"/>
<dbReference type="InterPro" id="IPR038718">
    <property type="entry name" value="SNF2-like_sf"/>
</dbReference>
<feature type="repeat" description="TPR" evidence="5">
    <location>
        <begin position="33"/>
        <end position="66"/>
    </location>
</feature>
<dbReference type="InterPro" id="IPR011990">
    <property type="entry name" value="TPR-like_helical_dom_sf"/>
</dbReference>
<keyword evidence="3" id="KW-0347">Helicase</keyword>
<evidence type="ECO:0000256" key="5">
    <source>
        <dbReference type="PROSITE-ProRule" id="PRU00339"/>
    </source>
</evidence>
<dbReference type="EMBL" id="AP021874">
    <property type="protein sequence ID" value="BBO69637.1"/>
    <property type="molecule type" value="Genomic_DNA"/>
</dbReference>
<feature type="domain" description="Helicase ATP-binding" evidence="7">
    <location>
        <begin position="268"/>
        <end position="428"/>
    </location>
</feature>